<dbReference type="Gene3D" id="3.40.50.300">
    <property type="entry name" value="P-loop containing nucleotide triphosphate hydrolases"/>
    <property type="match status" value="1"/>
</dbReference>
<organism evidence="6 7">
    <name type="scientific">Cellulomonas iranensis</name>
    <dbReference type="NCBI Taxonomy" id="76862"/>
    <lineage>
        <taxon>Bacteria</taxon>
        <taxon>Bacillati</taxon>
        <taxon>Actinomycetota</taxon>
        <taxon>Actinomycetes</taxon>
        <taxon>Micrococcales</taxon>
        <taxon>Cellulomonadaceae</taxon>
        <taxon>Cellulomonas</taxon>
    </lineage>
</organism>
<dbReference type="RefSeq" id="WP_307416225.1">
    <property type="nucleotide sequence ID" value="NZ_JAUSVM010000001.1"/>
</dbReference>
<sequence>MSDGLQVADVVVRYPGAERAAVDGVDLAVPTGEVVALLGPSGCGKSSLLRAVAGLEPLAGGDVAWDGVPVAGVPVHRRGFGLLFQDGQLFAHRDVAGNVAYGLPAGVRRDRAARTARVAELLDLVGLPGTQRRDVATLSGGERQRVALARALAPRPRLLLLDEPLSALDRGLRERLALDLRDVLVATATTALFVTHDQDEAFAVADRVAVMDAGRLLQVASPADLWARPASRRVAEFLGYEAFVPVPVPAAGDAVPPAVAALVGAARSAGVALLPAGGVLALAAGAFVVVPGGEGAERGGADHAAGAAVDGPGSVGTVPGAASGSAVGGPASDDRHHAGAAVDGRVEVVRSRRGRTEVVVEVAGVGRVSALAPAGWTCAAGERVALRVDAAAVAGLPG</sequence>
<evidence type="ECO:0000313" key="6">
    <source>
        <dbReference type="EMBL" id="MDQ0425082.1"/>
    </source>
</evidence>
<evidence type="ECO:0000256" key="3">
    <source>
        <dbReference type="ARBA" id="ARBA00022840"/>
    </source>
</evidence>
<evidence type="ECO:0000256" key="1">
    <source>
        <dbReference type="ARBA" id="ARBA00022448"/>
    </source>
</evidence>
<keyword evidence="7" id="KW-1185">Reference proteome</keyword>
<dbReference type="InterPro" id="IPR017871">
    <property type="entry name" value="ABC_transporter-like_CS"/>
</dbReference>
<feature type="region of interest" description="Disordered" evidence="4">
    <location>
        <begin position="319"/>
        <end position="338"/>
    </location>
</feature>
<dbReference type="PROSITE" id="PS00211">
    <property type="entry name" value="ABC_TRANSPORTER_1"/>
    <property type="match status" value="1"/>
</dbReference>
<name>A0ABU0GIC2_9CELL</name>
<evidence type="ECO:0000256" key="2">
    <source>
        <dbReference type="ARBA" id="ARBA00022741"/>
    </source>
</evidence>
<evidence type="ECO:0000256" key="4">
    <source>
        <dbReference type="SAM" id="MobiDB-lite"/>
    </source>
</evidence>
<dbReference type="InterPro" id="IPR003593">
    <property type="entry name" value="AAA+_ATPase"/>
</dbReference>
<keyword evidence="2" id="KW-0547">Nucleotide-binding</keyword>
<dbReference type="PROSITE" id="PS50893">
    <property type="entry name" value="ABC_TRANSPORTER_2"/>
    <property type="match status" value="1"/>
</dbReference>
<dbReference type="Pfam" id="PF00005">
    <property type="entry name" value="ABC_tran"/>
    <property type="match status" value="1"/>
</dbReference>
<evidence type="ECO:0000313" key="7">
    <source>
        <dbReference type="Proteomes" id="UP001240250"/>
    </source>
</evidence>
<keyword evidence="3 6" id="KW-0067">ATP-binding</keyword>
<feature type="domain" description="ABC transporter" evidence="5">
    <location>
        <begin position="5"/>
        <end position="238"/>
    </location>
</feature>
<accession>A0ABU0GIC2</accession>
<dbReference type="PANTHER" id="PTHR42781">
    <property type="entry name" value="SPERMIDINE/PUTRESCINE IMPORT ATP-BINDING PROTEIN POTA"/>
    <property type="match status" value="1"/>
</dbReference>
<proteinExistence type="predicted"/>
<dbReference type="SMART" id="SM00382">
    <property type="entry name" value="AAA"/>
    <property type="match status" value="1"/>
</dbReference>
<keyword evidence="1" id="KW-0813">Transport</keyword>
<dbReference type="InterPro" id="IPR003439">
    <property type="entry name" value="ABC_transporter-like_ATP-bd"/>
</dbReference>
<dbReference type="InterPro" id="IPR027417">
    <property type="entry name" value="P-loop_NTPase"/>
</dbReference>
<evidence type="ECO:0000259" key="5">
    <source>
        <dbReference type="PROSITE" id="PS50893"/>
    </source>
</evidence>
<dbReference type="SUPFAM" id="SSF52540">
    <property type="entry name" value="P-loop containing nucleoside triphosphate hydrolases"/>
    <property type="match status" value="1"/>
</dbReference>
<dbReference type="Proteomes" id="UP001240250">
    <property type="component" value="Unassembled WGS sequence"/>
</dbReference>
<reference evidence="6 7" key="1">
    <citation type="submission" date="2023-07" db="EMBL/GenBank/DDBJ databases">
        <title>Sequencing the genomes of 1000 actinobacteria strains.</title>
        <authorList>
            <person name="Klenk H.-P."/>
        </authorList>
    </citation>
    <scope>NUCLEOTIDE SEQUENCE [LARGE SCALE GENOMIC DNA]</scope>
    <source>
        <strain evidence="6 7">DSM 14785</strain>
    </source>
</reference>
<protein>
    <submittedName>
        <fullName evidence="6">Thiamine transport system ATP-binding protein</fullName>
    </submittedName>
</protein>
<dbReference type="EMBL" id="JAUSVM010000001">
    <property type="protein sequence ID" value="MDQ0425082.1"/>
    <property type="molecule type" value="Genomic_DNA"/>
</dbReference>
<dbReference type="PANTHER" id="PTHR42781:SF4">
    <property type="entry name" value="SPERMIDINE_PUTRESCINE IMPORT ATP-BINDING PROTEIN POTA"/>
    <property type="match status" value="1"/>
</dbReference>
<gene>
    <name evidence="6" type="ORF">JO380_001463</name>
</gene>
<dbReference type="InterPro" id="IPR050093">
    <property type="entry name" value="ABC_SmlMolc_Importer"/>
</dbReference>
<comment type="caution">
    <text evidence="6">The sequence shown here is derived from an EMBL/GenBank/DDBJ whole genome shotgun (WGS) entry which is preliminary data.</text>
</comment>
<feature type="compositionally biased region" description="Low complexity" evidence="4">
    <location>
        <begin position="319"/>
        <end position="331"/>
    </location>
</feature>
<dbReference type="GO" id="GO:0005524">
    <property type="term" value="F:ATP binding"/>
    <property type="evidence" value="ECO:0007669"/>
    <property type="project" value="UniProtKB-KW"/>
</dbReference>